<dbReference type="Proteomes" id="UP001143463">
    <property type="component" value="Unassembled WGS sequence"/>
</dbReference>
<feature type="domain" description="Dimethylamine monooxygenase subunit DmmA-like C-terminal" evidence="1">
    <location>
        <begin position="117"/>
        <end position="161"/>
    </location>
</feature>
<dbReference type="EMBL" id="BSFQ01000015">
    <property type="protein sequence ID" value="GLL12594.1"/>
    <property type="molecule type" value="Genomic_DNA"/>
</dbReference>
<evidence type="ECO:0000313" key="3">
    <source>
        <dbReference type="Proteomes" id="UP001143463"/>
    </source>
</evidence>
<dbReference type="InterPro" id="IPR048037">
    <property type="entry name" value="DmmA-like_C"/>
</dbReference>
<dbReference type="AlphaFoldDB" id="A0A9W6L7N2"/>
<proteinExistence type="predicted"/>
<dbReference type="NCBIfam" id="NF041259">
    <property type="entry name" value="mono_DmmA_fam"/>
    <property type="match status" value="1"/>
</dbReference>
<keyword evidence="3" id="KW-1185">Reference proteome</keyword>
<sequence>MGSAHTSVPRWPTSDPGLDRTGRSYAILSFGPDARPTAEGWHRQVVELGRPVWARHGGSADEVLAELAERVEAARVGWRLMLAGPQADVLAARAVATSGGLLDAEITLLVTDDRHRRVWCSHCDTTTLAEVATGDVTGCSGCGRSLLVHHHVSRRNAAYLGFMVDAETIDGEAV</sequence>
<comment type="caution">
    <text evidence="2">The sequence shown here is derived from an EMBL/GenBank/DDBJ whole genome shotgun (WGS) entry which is preliminary data.</text>
</comment>
<organism evidence="2 3">
    <name type="scientific">Pseudonocardia halophobica</name>
    <dbReference type="NCBI Taxonomy" id="29401"/>
    <lineage>
        <taxon>Bacteria</taxon>
        <taxon>Bacillati</taxon>
        <taxon>Actinomycetota</taxon>
        <taxon>Actinomycetes</taxon>
        <taxon>Pseudonocardiales</taxon>
        <taxon>Pseudonocardiaceae</taxon>
        <taxon>Pseudonocardia</taxon>
    </lineage>
</organism>
<name>A0A9W6L7N2_9PSEU</name>
<evidence type="ECO:0000313" key="2">
    <source>
        <dbReference type="EMBL" id="GLL12594.1"/>
    </source>
</evidence>
<protein>
    <recommendedName>
        <fullName evidence="1">Dimethylamine monooxygenase subunit DmmA-like C-terminal domain-containing protein</fullName>
    </recommendedName>
</protein>
<dbReference type="RefSeq" id="WP_037047697.1">
    <property type="nucleotide sequence ID" value="NZ_BAAAUZ010000073.1"/>
</dbReference>
<dbReference type="Pfam" id="PF22289">
    <property type="entry name" value="DmmA-like_C"/>
    <property type="match status" value="1"/>
</dbReference>
<reference evidence="2" key="2">
    <citation type="submission" date="2023-01" db="EMBL/GenBank/DDBJ databases">
        <authorList>
            <person name="Sun Q."/>
            <person name="Evtushenko L."/>
        </authorList>
    </citation>
    <scope>NUCLEOTIDE SEQUENCE</scope>
    <source>
        <strain evidence="2">VKM Ac-1069</strain>
    </source>
</reference>
<reference evidence="2" key="1">
    <citation type="journal article" date="2014" name="Int. J. Syst. Evol. Microbiol.">
        <title>Complete genome sequence of Corynebacterium casei LMG S-19264T (=DSM 44701T), isolated from a smear-ripened cheese.</title>
        <authorList>
            <consortium name="US DOE Joint Genome Institute (JGI-PGF)"/>
            <person name="Walter F."/>
            <person name="Albersmeier A."/>
            <person name="Kalinowski J."/>
            <person name="Ruckert C."/>
        </authorList>
    </citation>
    <scope>NUCLEOTIDE SEQUENCE</scope>
    <source>
        <strain evidence="2">VKM Ac-1069</strain>
    </source>
</reference>
<gene>
    <name evidence="2" type="ORF">GCM10017577_37350</name>
</gene>
<accession>A0A9W6L7N2</accession>
<evidence type="ECO:0000259" key="1">
    <source>
        <dbReference type="Pfam" id="PF22289"/>
    </source>
</evidence>